<evidence type="ECO:0000259" key="1">
    <source>
        <dbReference type="Pfam" id="PF08241"/>
    </source>
</evidence>
<protein>
    <submittedName>
        <fullName evidence="2">Methyltransferase type 11</fullName>
    </submittedName>
</protein>
<sequence length="193" mass="22492">MAIKNQKEYFNETYKNWQEVSDEKTAIIDKIIKKLGISEGESLLDVASGTGVLYENLKDISLSKYVALDISENMLKELKKLYFEAKTICADFDEDIDLGEKFDFLVIFNSIPHFENLDTVFTNVYKHLKDRGTFAIAHSRTREKLKEHHRNIGYSLGRDAIPSDDTLLKLTRNYGFKECYIEDEEIFFFSCRK</sequence>
<keyword evidence="2" id="KW-0489">Methyltransferase</keyword>
<keyword evidence="2" id="KW-0808">Transferase</keyword>
<dbReference type="eggNOG" id="COG2226">
    <property type="taxonomic scope" value="Bacteria"/>
</dbReference>
<dbReference type="Gene3D" id="3.40.50.150">
    <property type="entry name" value="Vaccinia Virus protein VP39"/>
    <property type="match status" value="1"/>
</dbReference>
<dbReference type="InterPro" id="IPR029063">
    <property type="entry name" value="SAM-dependent_MTases_sf"/>
</dbReference>
<dbReference type="CDD" id="cd02440">
    <property type="entry name" value="AdoMet_MTases"/>
    <property type="match status" value="1"/>
</dbReference>
<dbReference type="Proteomes" id="UP000002730">
    <property type="component" value="Chromosome"/>
</dbReference>
<dbReference type="EMBL" id="CP002160">
    <property type="protein sequence ID" value="ADL53080.1"/>
    <property type="molecule type" value="Genomic_DNA"/>
</dbReference>
<dbReference type="GO" id="GO:0032259">
    <property type="term" value="P:methylation"/>
    <property type="evidence" value="ECO:0007669"/>
    <property type="project" value="UniProtKB-KW"/>
</dbReference>
<dbReference type="OrthoDB" id="7365827at2"/>
<keyword evidence="3" id="KW-1185">Reference proteome</keyword>
<dbReference type="HOGENOM" id="CLU_037990_10_2_9"/>
<gene>
    <name evidence="2" type="ordered locus">Clocel_3401</name>
</gene>
<dbReference type="AlphaFoldDB" id="D9SVA6"/>
<dbReference type="PANTHER" id="PTHR43861:SF6">
    <property type="entry name" value="METHYLTRANSFERASE TYPE 11"/>
    <property type="match status" value="1"/>
</dbReference>
<evidence type="ECO:0000313" key="2">
    <source>
        <dbReference type="EMBL" id="ADL53080.1"/>
    </source>
</evidence>
<dbReference type="STRING" id="573061.Clocel_3401"/>
<dbReference type="Pfam" id="PF08241">
    <property type="entry name" value="Methyltransf_11"/>
    <property type="match status" value="1"/>
</dbReference>
<dbReference type="SUPFAM" id="SSF53335">
    <property type="entry name" value="S-adenosyl-L-methionine-dependent methyltransferases"/>
    <property type="match status" value="1"/>
</dbReference>
<proteinExistence type="predicted"/>
<evidence type="ECO:0000313" key="3">
    <source>
        <dbReference type="Proteomes" id="UP000002730"/>
    </source>
</evidence>
<accession>D9SVA6</accession>
<organism evidence="2 3">
    <name type="scientific">Clostridium cellulovorans (strain ATCC 35296 / DSM 3052 / OCM 3 / 743B)</name>
    <dbReference type="NCBI Taxonomy" id="573061"/>
    <lineage>
        <taxon>Bacteria</taxon>
        <taxon>Bacillati</taxon>
        <taxon>Bacillota</taxon>
        <taxon>Clostridia</taxon>
        <taxon>Eubacteriales</taxon>
        <taxon>Clostridiaceae</taxon>
        <taxon>Clostridium</taxon>
    </lineage>
</organism>
<dbReference type="GO" id="GO:0008757">
    <property type="term" value="F:S-adenosylmethionine-dependent methyltransferase activity"/>
    <property type="evidence" value="ECO:0007669"/>
    <property type="project" value="InterPro"/>
</dbReference>
<feature type="domain" description="Methyltransferase type 11" evidence="1">
    <location>
        <begin position="44"/>
        <end position="136"/>
    </location>
</feature>
<dbReference type="RefSeq" id="WP_010073479.1">
    <property type="nucleotide sequence ID" value="NC_014393.1"/>
</dbReference>
<name>D9SVA6_CLOC7</name>
<dbReference type="KEGG" id="ccb:Clocel_3401"/>
<dbReference type="PANTHER" id="PTHR43861">
    <property type="entry name" value="TRANS-ACONITATE 2-METHYLTRANSFERASE-RELATED"/>
    <property type="match status" value="1"/>
</dbReference>
<dbReference type="InterPro" id="IPR013216">
    <property type="entry name" value="Methyltransf_11"/>
</dbReference>
<reference evidence="2 3" key="1">
    <citation type="submission" date="2010-08" db="EMBL/GenBank/DDBJ databases">
        <title>Complete sequence of Clostridium cellulovorans 743B.</title>
        <authorList>
            <consortium name="US DOE Joint Genome Institute"/>
            <person name="Lucas S."/>
            <person name="Copeland A."/>
            <person name="Lapidus A."/>
            <person name="Cheng J.-F."/>
            <person name="Bruce D."/>
            <person name="Goodwin L."/>
            <person name="Pitluck S."/>
            <person name="Chertkov O."/>
            <person name="Detter J.C."/>
            <person name="Han C."/>
            <person name="Tapia R."/>
            <person name="Land M."/>
            <person name="Hauser L."/>
            <person name="Chang Y.-J."/>
            <person name="Jeffries C."/>
            <person name="Kyrpides N."/>
            <person name="Ivanova N."/>
            <person name="Mikhailova N."/>
            <person name="Hemme C.L."/>
            <person name="Woyke T."/>
        </authorList>
    </citation>
    <scope>NUCLEOTIDE SEQUENCE [LARGE SCALE GENOMIC DNA]</scope>
    <source>
        <strain evidence="3">ATCC 35296 / DSM 3052 / OCM 3 / 743B</strain>
    </source>
</reference>